<feature type="binding site" evidence="1">
    <location>
        <position position="345"/>
    </location>
    <ligand>
        <name>substrate</name>
    </ligand>
</feature>
<keyword evidence="1 5" id="KW-0808">Transferase</keyword>
<feature type="binding site" evidence="1">
    <location>
        <position position="122"/>
    </location>
    <ligand>
        <name>Mg(2+)</name>
        <dbReference type="ChEBI" id="CHEBI:18420"/>
        <label>2</label>
    </ligand>
</feature>
<feature type="binding site" evidence="1">
    <location>
        <position position="293"/>
    </location>
    <ligand>
        <name>Mg(2+)</name>
        <dbReference type="ChEBI" id="CHEBI:18420"/>
        <label>3</label>
    </ligand>
</feature>
<feature type="binding site" evidence="1">
    <location>
        <position position="120"/>
    </location>
    <ligand>
        <name>Mg(2+)</name>
        <dbReference type="ChEBI" id="CHEBI:18420"/>
        <label>4</label>
    </ligand>
</feature>
<keyword evidence="1" id="KW-0479">Metal-binding</keyword>
<evidence type="ECO:0000313" key="6">
    <source>
        <dbReference type="Proteomes" id="UP000319771"/>
    </source>
</evidence>
<name>A0A538U4N5_UNCEI</name>
<sequence>MISLRRKVAPPRSGSTTPSWGPRSCLRARWPAGCGTARGRARRSRSTPRWRSRRRCCSRCCCPRAANGGTGGVTRLGEAGEFGTLARLIRERIEHPGVIVGPGDDAAVMRPTPGMDLVATTDALVEGRHYLPEWITPAELGARLAAANLSDLAAMAAQPRWALLSIAARADHEVESLETLERGLERALADAGAVIVGGNLTAAEGPEWLSLTLLGEVARGREWTRHGARPGDLVAVTGSPGRAGAGLMLARRLGARARAEAWRPLMDAWLRPAARVALAQTLAVTGAITAAIDLSDGLLGDLGHLCEASGVGAELDAGAAGDPLLERAAAELGVPAFDLWAGPSDDYEMLLAVDPAGRAVLEAAAAVAGGAVGFVGGFTGTPGLIARVEPGGARRPLDPAGFDHFGAPPEVVGRRAVRPPRAPGRRAGGSGRRRISDSGH</sequence>
<feature type="domain" description="PurM-like C-terminal" evidence="4">
    <location>
        <begin position="229"/>
        <end position="382"/>
    </location>
</feature>
<keyword evidence="1" id="KW-0067">ATP-binding</keyword>
<dbReference type="SUPFAM" id="SSF55326">
    <property type="entry name" value="PurM N-terminal domain-like"/>
    <property type="match status" value="1"/>
</dbReference>
<feature type="binding site" evidence="1">
    <location>
        <position position="199"/>
    </location>
    <ligand>
        <name>Mg(2+)</name>
        <dbReference type="ChEBI" id="CHEBI:18420"/>
        <label>1</label>
    </ligand>
</feature>
<evidence type="ECO:0000256" key="2">
    <source>
        <dbReference type="SAM" id="MobiDB-lite"/>
    </source>
</evidence>
<feature type="binding site" evidence="1">
    <location>
        <position position="296"/>
    </location>
    <ligand>
        <name>Mg(2+)</name>
        <dbReference type="ChEBI" id="CHEBI:18420"/>
        <label>5</label>
    </ligand>
</feature>
<dbReference type="Proteomes" id="UP000319771">
    <property type="component" value="Unassembled WGS sequence"/>
</dbReference>
<feature type="binding site" evidence="1">
    <location>
        <position position="151"/>
    </location>
    <ligand>
        <name>Mg(2+)</name>
        <dbReference type="ChEBI" id="CHEBI:18420"/>
        <label>4</label>
    </ligand>
</feature>
<comment type="caution">
    <text evidence="1">Lacks conserved residue(s) required for the propagation of feature annotation.</text>
</comment>
<feature type="binding site" evidence="1">
    <location>
        <begin position="198"/>
        <end position="199"/>
    </location>
    <ligand>
        <name>ATP</name>
        <dbReference type="ChEBI" id="CHEBI:30616"/>
    </ligand>
</feature>
<dbReference type="AlphaFoldDB" id="A0A538U4N5"/>
<feature type="binding site" evidence="1">
    <location>
        <position position="295"/>
    </location>
    <ligand>
        <name>ATP</name>
        <dbReference type="ChEBI" id="CHEBI:30616"/>
    </ligand>
</feature>
<dbReference type="PANTHER" id="PTHR30270:SF0">
    <property type="entry name" value="THIAMINE-MONOPHOSPHATE KINASE"/>
    <property type="match status" value="1"/>
</dbReference>
<organism evidence="5 6">
    <name type="scientific">Eiseniibacteriota bacterium</name>
    <dbReference type="NCBI Taxonomy" id="2212470"/>
    <lineage>
        <taxon>Bacteria</taxon>
        <taxon>Candidatus Eiseniibacteriota</taxon>
    </lineage>
</organism>
<evidence type="ECO:0000313" key="5">
    <source>
        <dbReference type="EMBL" id="TMQ70856.1"/>
    </source>
</evidence>
<dbReference type="InterPro" id="IPR036676">
    <property type="entry name" value="PurM-like_C_sf"/>
</dbReference>
<feature type="binding site" evidence="1">
    <location>
        <position position="121"/>
    </location>
    <ligand>
        <name>Mg(2+)</name>
        <dbReference type="ChEBI" id="CHEBI:18420"/>
        <label>1</label>
    </ligand>
</feature>
<feature type="binding site" evidence="1">
    <location>
        <position position="225"/>
    </location>
    <ligand>
        <name>ATP</name>
        <dbReference type="ChEBI" id="CHEBI:30616"/>
    </ligand>
</feature>
<reference evidence="5 6" key="1">
    <citation type="journal article" date="2019" name="Nat. Microbiol.">
        <title>Mediterranean grassland soil C-N compound turnover is dependent on rainfall and depth, and is mediated by genomically divergent microorganisms.</title>
        <authorList>
            <person name="Diamond S."/>
            <person name="Andeer P.F."/>
            <person name="Li Z."/>
            <person name="Crits-Christoph A."/>
            <person name="Burstein D."/>
            <person name="Anantharaman K."/>
            <person name="Lane K.R."/>
            <person name="Thomas B.C."/>
            <person name="Pan C."/>
            <person name="Northen T.R."/>
            <person name="Banfield J.F."/>
        </authorList>
    </citation>
    <scope>NUCLEOTIDE SEQUENCE [LARGE SCALE GENOMIC DNA]</scope>
    <source>
        <strain evidence="5">WS_11</strain>
    </source>
</reference>
<accession>A0A538U4N5</accession>
<dbReference type="InterPro" id="IPR010918">
    <property type="entry name" value="PurM-like_C_dom"/>
</dbReference>
<dbReference type="GO" id="GO:0009030">
    <property type="term" value="F:thiamine-phosphate kinase activity"/>
    <property type="evidence" value="ECO:0007669"/>
    <property type="project" value="UniProtKB-UniRule"/>
</dbReference>
<dbReference type="GO" id="GO:0000287">
    <property type="term" value="F:magnesium ion binding"/>
    <property type="evidence" value="ECO:0007669"/>
    <property type="project" value="UniProtKB-UniRule"/>
</dbReference>
<proteinExistence type="inferred from homology"/>
<dbReference type="CDD" id="cd02194">
    <property type="entry name" value="ThiL"/>
    <property type="match status" value="1"/>
</dbReference>
<dbReference type="InterPro" id="IPR016188">
    <property type="entry name" value="PurM-like_N"/>
</dbReference>
<feature type="binding site" evidence="1">
    <location>
        <position position="105"/>
    </location>
    <ligand>
        <name>Mg(2+)</name>
        <dbReference type="ChEBI" id="CHEBI:18420"/>
        <label>3</label>
    </ligand>
</feature>
<feature type="binding site" evidence="1">
    <location>
        <position position="402"/>
    </location>
    <ligand>
        <name>substrate</name>
    </ligand>
</feature>
<evidence type="ECO:0000256" key="1">
    <source>
        <dbReference type="HAMAP-Rule" id="MF_02128"/>
    </source>
</evidence>
<dbReference type="SUPFAM" id="SSF56042">
    <property type="entry name" value="PurM C-terminal domain-like"/>
    <property type="match status" value="1"/>
</dbReference>
<keyword evidence="1" id="KW-0784">Thiamine biosynthesis</keyword>
<comment type="similarity">
    <text evidence="1">Belongs to the thiamine-monophosphate kinase family.</text>
</comment>
<protein>
    <recommendedName>
        <fullName evidence="1">Thiamine-monophosphate kinase</fullName>
        <shortName evidence="1">TMP kinase</shortName>
        <shortName evidence="1">Thiamine-phosphate kinase</shortName>
        <ecNumber evidence="1">2.7.4.16</ecNumber>
    </recommendedName>
</protein>
<comment type="catalytic activity">
    <reaction evidence="1">
        <text>thiamine phosphate + ATP = thiamine diphosphate + ADP</text>
        <dbReference type="Rhea" id="RHEA:15913"/>
        <dbReference type="ChEBI" id="CHEBI:30616"/>
        <dbReference type="ChEBI" id="CHEBI:37575"/>
        <dbReference type="ChEBI" id="CHEBI:58937"/>
        <dbReference type="ChEBI" id="CHEBI:456216"/>
        <dbReference type="EC" id="2.7.4.16"/>
    </reaction>
</comment>
<evidence type="ECO:0000259" key="4">
    <source>
        <dbReference type="Pfam" id="PF02769"/>
    </source>
</evidence>
<gene>
    <name evidence="1 5" type="primary">thiL</name>
    <name evidence="5" type="ORF">E6K81_11630</name>
</gene>
<dbReference type="InterPro" id="IPR006283">
    <property type="entry name" value="ThiL-like"/>
</dbReference>
<keyword evidence="1 5" id="KW-0418">Kinase</keyword>
<dbReference type="InterPro" id="IPR036921">
    <property type="entry name" value="PurM-like_N_sf"/>
</dbReference>
<feature type="binding site" evidence="1">
    <location>
        <position position="122"/>
    </location>
    <ligand>
        <name>Mg(2+)</name>
        <dbReference type="ChEBI" id="CHEBI:18420"/>
        <label>1</label>
    </ligand>
</feature>
<feature type="binding site" evidence="1">
    <location>
        <position position="105"/>
    </location>
    <ligand>
        <name>Mg(2+)</name>
        <dbReference type="ChEBI" id="CHEBI:18420"/>
        <label>4</label>
    </ligand>
</feature>
<dbReference type="Gene3D" id="3.30.1330.10">
    <property type="entry name" value="PurM-like, N-terminal domain"/>
    <property type="match status" value="1"/>
</dbReference>
<feature type="region of interest" description="Disordered" evidence="2">
    <location>
        <begin position="1"/>
        <end position="23"/>
    </location>
</feature>
<comment type="function">
    <text evidence="1">Catalyzes the ATP-dependent phosphorylation of thiamine-monophosphate (TMP) to form thiamine-pyrophosphate (TPP), the active form of vitamin B1.</text>
</comment>
<dbReference type="GO" id="GO:0009229">
    <property type="term" value="P:thiamine diphosphate biosynthetic process"/>
    <property type="evidence" value="ECO:0007669"/>
    <property type="project" value="UniProtKB-UniRule"/>
</dbReference>
<dbReference type="NCBIfam" id="TIGR01379">
    <property type="entry name" value="thiL"/>
    <property type="match status" value="1"/>
</dbReference>
<dbReference type="PANTHER" id="PTHR30270">
    <property type="entry name" value="THIAMINE-MONOPHOSPHATE KINASE"/>
    <property type="match status" value="1"/>
</dbReference>
<comment type="miscellaneous">
    <text evidence="1">Reaction mechanism of ThiL seems to utilize a direct, inline transfer of the gamma-phosphate of ATP to TMP rather than a phosphorylated enzyme intermediate.</text>
</comment>
<feature type="binding site" evidence="1">
    <location>
        <position position="129"/>
    </location>
    <ligand>
        <name>substrate</name>
    </ligand>
</feature>
<feature type="binding site" evidence="1">
    <location>
        <position position="151"/>
    </location>
    <ligand>
        <name>Mg(2+)</name>
        <dbReference type="ChEBI" id="CHEBI:18420"/>
        <label>3</label>
    </ligand>
</feature>
<dbReference type="UniPathway" id="UPA00060">
    <property type="reaction ID" value="UER00142"/>
</dbReference>
<feature type="domain" description="PurM-like N-terminal" evidence="3">
    <location>
        <begin position="103"/>
        <end position="217"/>
    </location>
</feature>
<dbReference type="Pfam" id="PF00586">
    <property type="entry name" value="AIRS"/>
    <property type="match status" value="1"/>
</dbReference>
<feature type="region of interest" description="Disordered" evidence="2">
    <location>
        <begin position="396"/>
        <end position="440"/>
    </location>
</feature>
<feature type="binding site" evidence="1">
    <location>
        <position position="151"/>
    </location>
    <ligand>
        <name>Mg(2+)</name>
        <dbReference type="ChEBI" id="CHEBI:18420"/>
        <label>2</label>
    </ligand>
</feature>
<evidence type="ECO:0000259" key="3">
    <source>
        <dbReference type="Pfam" id="PF00586"/>
    </source>
</evidence>
<dbReference type="Pfam" id="PF02769">
    <property type="entry name" value="AIRS_C"/>
    <property type="match status" value="1"/>
</dbReference>
<dbReference type="GO" id="GO:0009228">
    <property type="term" value="P:thiamine biosynthetic process"/>
    <property type="evidence" value="ECO:0007669"/>
    <property type="project" value="UniProtKB-KW"/>
</dbReference>
<dbReference type="Gene3D" id="3.90.650.10">
    <property type="entry name" value="PurM-like C-terminal domain"/>
    <property type="match status" value="1"/>
</dbReference>
<dbReference type="HAMAP" id="MF_02128">
    <property type="entry name" value="TMP_kinase"/>
    <property type="match status" value="1"/>
</dbReference>
<dbReference type="GO" id="GO:0005524">
    <property type="term" value="F:ATP binding"/>
    <property type="evidence" value="ECO:0007669"/>
    <property type="project" value="UniProtKB-UniRule"/>
</dbReference>
<comment type="caution">
    <text evidence="5">The sequence shown here is derived from an EMBL/GenBank/DDBJ whole genome shotgun (WGS) entry which is preliminary data.</text>
</comment>
<keyword evidence="1" id="KW-0547">Nucleotide-binding</keyword>
<dbReference type="EMBL" id="VBPB01000198">
    <property type="protein sequence ID" value="TMQ70856.1"/>
    <property type="molecule type" value="Genomic_DNA"/>
</dbReference>
<comment type="pathway">
    <text evidence="1">Cofactor biosynthesis; thiamine diphosphate biosynthesis; thiamine diphosphate from thiamine phosphate: step 1/1.</text>
</comment>
<keyword evidence="1" id="KW-0460">Magnesium</keyword>
<dbReference type="EC" id="2.7.4.16" evidence="1"/>